<keyword evidence="1" id="KW-1133">Transmembrane helix</keyword>
<name>A0A2P2KJJ6_RHIMU</name>
<evidence type="ECO:0000256" key="1">
    <source>
        <dbReference type="SAM" id="Phobius"/>
    </source>
</evidence>
<keyword evidence="1" id="KW-0472">Membrane</keyword>
<reference evidence="2" key="1">
    <citation type="submission" date="2018-02" db="EMBL/GenBank/DDBJ databases">
        <title>Rhizophora mucronata_Transcriptome.</title>
        <authorList>
            <person name="Meera S.P."/>
            <person name="Sreeshan A."/>
            <person name="Augustine A."/>
        </authorList>
    </citation>
    <scope>NUCLEOTIDE SEQUENCE</scope>
    <source>
        <tissue evidence="2">Leaf</tissue>
    </source>
</reference>
<dbReference type="EMBL" id="GGEC01025420">
    <property type="protein sequence ID" value="MBX05904.1"/>
    <property type="molecule type" value="Transcribed_RNA"/>
</dbReference>
<dbReference type="AlphaFoldDB" id="A0A2P2KJJ6"/>
<feature type="transmembrane region" description="Helical" evidence="1">
    <location>
        <begin position="31"/>
        <end position="48"/>
    </location>
</feature>
<sequence length="92" mass="11015">MEFVVPPADPSAFFPIAVQFSATNTYSGVKVWKIAFFIILLIYLLKKYDWKLKLVNKKECSSAQCFHMFGLWKRIRFMWTHFILTKRLFMQI</sequence>
<keyword evidence="1" id="KW-0812">Transmembrane</keyword>
<proteinExistence type="predicted"/>
<organism evidence="2">
    <name type="scientific">Rhizophora mucronata</name>
    <name type="common">Asiatic mangrove</name>
    <dbReference type="NCBI Taxonomy" id="61149"/>
    <lineage>
        <taxon>Eukaryota</taxon>
        <taxon>Viridiplantae</taxon>
        <taxon>Streptophyta</taxon>
        <taxon>Embryophyta</taxon>
        <taxon>Tracheophyta</taxon>
        <taxon>Spermatophyta</taxon>
        <taxon>Magnoliopsida</taxon>
        <taxon>eudicotyledons</taxon>
        <taxon>Gunneridae</taxon>
        <taxon>Pentapetalae</taxon>
        <taxon>rosids</taxon>
        <taxon>fabids</taxon>
        <taxon>Malpighiales</taxon>
        <taxon>Rhizophoraceae</taxon>
        <taxon>Rhizophora</taxon>
    </lineage>
</organism>
<protein>
    <submittedName>
        <fullName evidence="2">Uncharacterized protein MANES_01G123400</fullName>
    </submittedName>
</protein>
<accession>A0A2P2KJJ6</accession>
<evidence type="ECO:0000313" key="2">
    <source>
        <dbReference type="EMBL" id="MBX05904.1"/>
    </source>
</evidence>